<evidence type="ECO:0000256" key="1">
    <source>
        <dbReference type="SAM" id="MobiDB-lite"/>
    </source>
</evidence>
<dbReference type="Proteomes" id="UP000053201">
    <property type="component" value="Unassembled WGS sequence"/>
</dbReference>
<dbReference type="RefSeq" id="XP_016605601.1">
    <property type="nucleotide sequence ID" value="XM_016755210.1"/>
</dbReference>
<keyword evidence="3" id="KW-1185">Reference proteome</keyword>
<dbReference type="STRING" id="645134.A0A0L0H999"/>
<feature type="region of interest" description="Disordered" evidence="1">
    <location>
        <begin position="239"/>
        <end position="344"/>
    </location>
</feature>
<feature type="compositionally biased region" description="Pro residues" evidence="1">
    <location>
        <begin position="269"/>
        <end position="282"/>
    </location>
</feature>
<feature type="region of interest" description="Disordered" evidence="1">
    <location>
        <begin position="61"/>
        <end position="157"/>
    </location>
</feature>
<dbReference type="InParanoid" id="A0A0L0H999"/>
<accession>A0A0L0H999</accession>
<feature type="compositionally biased region" description="Acidic residues" evidence="1">
    <location>
        <begin position="28"/>
        <end position="48"/>
    </location>
</feature>
<dbReference type="OrthoDB" id="10370705at2759"/>
<sequence>MSTTDSAPPSTAADLLSSAENDGASWEDPPDFNGEEFDASWQGEEEFEGEDWGFYEEGLEEYDGKQETLYDSILDTREDEKVDDDSSKEASGTAAIDAKGPTEQQEGIPKVAATEPSSVPADSTAAVSATDRSRGVQDSSRGAWRGRGGGMRGRGTGFQRGQMYGGYRMYNGRPDMPMYMPQSPVGHKIYINPAKFMSLPPGFHPYAHPNMMRGRGMPYAQRMGMRGFGYGNVGNVRGRGRGGFMQQNLPRDRGPDAIAQPHTYRPAARPTPPMGSPAPDSPSPRKRAIEPSVSTPEAKKARAEGGNQPQSQSPAPNPNPKSTNNNMSGVPAPQGNAPPPTTTVNALPGTVAIVRQLGPGTARGDVEKFARPFKFLQFDDKALEARIGFATPELATIFRRKFNKIEVNGSRITISIE</sequence>
<organism evidence="2 3">
    <name type="scientific">Spizellomyces punctatus (strain DAOM BR117)</name>
    <dbReference type="NCBI Taxonomy" id="645134"/>
    <lineage>
        <taxon>Eukaryota</taxon>
        <taxon>Fungi</taxon>
        <taxon>Fungi incertae sedis</taxon>
        <taxon>Chytridiomycota</taxon>
        <taxon>Chytridiomycota incertae sedis</taxon>
        <taxon>Chytridiomycetes</taxon>
        <taxon>Spizellomycetales</taxon>
        <taxon>Spizellomycetaceae</taxon>
        <taxon>Spizellomyces</taxon>
    </lineage>
</organism>
<dbReference type="OMA" id="NVIDHAH"/>
<feature type="compositionally biased region" description="Polar residues" evidence="1">
    <location>
        <begin position="115"/>
        <end position="127"/>
    </location>
</feature>
<feature type="region of interest" description="Disordered" evidence="1">
    <location>
        <begin position="1"/>
        <end position="48"/>
    </location>
</feature>
<name>A0A0L0H999_SPIPD</name>
<evidence type="ECO:0000313" key="3">
    <source>
        <dbReference type="Proteomes" id="UP000053201"/>
    </source>
</evidence>
<gene>
    <name evidence="2" type="ORF">SPPG_07034</name>
</gene>
<reference evidence="2 3" key="1">
    <citation type="submission" date="2009-08" db="EMBL/GenBank/DDBJ databases">
        <title>The Genome Sequence of Spizellomyces punctatus strain DAOM BR117.</title>
        <authorList>
            <consortium name="The Broad Institute Genome Sequencing Platform"/>
            <person name="Russ C."/>
            <person name="Cuomo C."/>
            <person name="Shea T."/>
            <person name="Young S.K."/>
            <person name="Zeng Q."/>
            <person name="Koehrsen M."/>
            <person name="Haas B."/>
            <person name="Borodovsky M."/>
            <person name="Guigo R."/>
            <person name="Alvarado L."/>
            <person name="Berlin A."/>
            <person name="Bochicchio J."/>
            <person name="Borenstein D."/>
            <person name="Chapman S."/>
            <person name="Chen Z."/>
            <person name="Engels R."/>
            <person name="Freedman E."/>
            <person name="Gellesch M."/>
            <person name="Goldberg J."/>
            <person name="Griggs A."/>
            <person name="Gujja S."/>
            <person name="Heiman D."/>
            <person name="Hepburn T."/>
            <person name="Howarth C."/>
            <person name="Jen D."/>
            <person name="Larson L."/>
            <person name="Lewis B."/>
            <person name="Mehta T."/>
            <person name="Park D."/>
            <person name="Pearson M."/>
            <person name="Roberts A."/>
            <person name="Saif S."/>
            <person name="Shenoy N."/>
            <person name="Sisk P."/>
            <person name="Stolte C."/>
            <person name="Sykes S."/>
            <person name="Thomson T."/>
            <person name="Walk T."/>
            <person name="White J."/>
            <person name="Yandava C."/>
            <person name="Burger G."/>
            <person name="Gray M.W."/>
            <person name="Holland P.W.H."/>
            <person name="King N."/>
            <person name="Lang F.B.F."/>
            <person name="Roger A.J."/>
            <person name="Ruiz-Trillo I."/>
            <person name="Lander E."/>
            <person name="Nusbaum C."/>
        </authorList>
    </citation>
    <scope>NUCLEOTIDE SEQUENCE [LARGE SCALE GENOMIC DNA]</scope>
    <source>
        <strain evidence="2 3">DAOM BR117</strain>
    </source>
</reference>
<dbReference type="AlphaFoldDB" id="A0A0L0H999"/>
<dbReference type="VEuPathDB" id="FungiDB:SPPG_07034"/>
<evidence type="ECO:0000313" key="2">
    <source>
        <dbReference type="EMBL" id="KNC97561.1"/>
    </source>
</evidence>
<protein>
    <submittedName>
        <fullName evidence="2">Uncharacterized protein</fullName>
    </submittedName>
</protein>
<dbReference type="EMBL" id="KQ257463">
    <property type="protein sequence ID" value="KNC97561.1"/>
    <property type="molecule type" value="Genomic_DNA"/>
</dbReference>
<dbReference type="GeneID" id="27690282"/>
<feature type="compositionally biased region" description="Basic and acidic residues" evidence="1">
    <location>
        <begin position="62"/>
        <end position="88"/>
    </location>
</feature>
<proteinExistence type="predicted"/>
<feature type="compositionally biased region" description="Gly residues" evidence="1">
    <location>
        <begin position="145"/>
        <end position="157"/>
    </location>
</feature>